<sequence length="273" mass="29262">MRKALLILLLVATAIGVGPAPSIAQVRTIDPNEAIDSDLQRRQTPPPPAPERNTAVSPDSQPRYNDTPVESGSQQYPPYDPSNPNTPAAGYQPGGPAQGGTALTEANADAAQGSTFRREELLSAAEGTFGKGASGLAGILERTLKEQGEPNAYISGREASGALVVGLRYGSGTMFHKIEGQMPIYWTGPSVGFDLGGDANKVFVLVYNLHDSEELFRRFPAGEGRLYFVGGFAATYLRRGNIVVIPIRLGVGWRQGVNVGYMKFSHKSKWLPF</sequence>
<proteinExistence type="predicted"/>
<dbReference type="AlphaFoldDB" id="A0A160TIY1"/>
<evidence type="ECO:0000313" key="2">
    <source>
        <dbReference type="EMBL" id="CUS43727.1"/>
    </source>
</evidence>
<gene>
    <name evidence="2" type="ORF">MGWOODY_Smn1811</name>
</gene>
<protein>
    <recommendedName>
        <fullName evidence="3">DUF1134 domain-containing protein</fullName>
    </recommendedName>
</protein>
<evidence type="ECO:0008006" key="3">
    <source>
        <dbReference type="Google" id="ProtNLM"/>
    </source>
</evidence>
<reference evidence="2" key="1">
    <citation type="submission" date="2015-10" db="EMBL/GenBank/DDBJ databases">
        <authorList>
            <person name="Gilbert D.G."/>
        </authorList>
    </citation>
    <scope>NUCLEOTIDE SEQUENCE</scope>
</reference>
<dbReference type="InterPro" id="IPR008325">
    <property type="entry name" value="EipA-like"/>
</dbReference>
<dbReference type="EMBL" id="CZQE01000079">
    <property type="protein sequence ID" value="CUS43727.1"/>
    <property type="molecule type" value="Genomic_DNA"/>
</dbReference>
<feature type="compositionally biased region" description="Polar residues" evidence="1">
    <location>
        <begin position="54"/>
        <end position="76"/>
    </location>
</feature>
<accession>A0A160TIY1</accession>
<dbReference type="Pfam" id="PF06577">
    <property type="entry name" value="EipA"/>
    <property type="match status" value="1"/>
</dbReference>
<organism evidence="2">
    <name type="scientific">hydrothermal vent metagenome</name>
    <dbReference type="NCBI Taxonomy" id="652676"/>
    <lineage>
        <taxon>unclassified sequences</taxon>
        <taxon>metagenomes</taxon>
        <taxon>ecological metagenomes</taxon>
    </lineage>
</organism>
<evidence type="ECO:0000256" key="1">
    <source>
        <dbReference type="SAM" id="MobiDB-lite"/>
    </source>
</evidence>
<feature type="region of interest" description="Disordered" evidence="1">
    <location>
        <begin position="34"/>
        <end position="102"/>
    </location>
</feature>
<name>A0A160TIY1_9ZZZZ</name>